<evidence type="ECO:0000256" key="8">
    <source>
        <dbReference type="ARBA" id="ARBA00025346"/>
    </source>
</evidence>
<evidence type="ECO:0000256" key="11">
    <source>
        <dbReference type="SAM" id="MobiDB-lite"/>
    </source>
</evidence>
<feature type="domain" description="Bromo" evidence="12">
    <location>
        <begin position="1906"/>
        <end position="1976"/>
    </location>
</feature>
<feature type="domain" description="Bromo" evidence="12">
    <location>
        <begin position="1350"/>
        <end position="1420"/>
    </location>
</feature>
<dbReference type="InterPro" id="IPR036427">
    <property type="entry name" value="Bromodomain-like_sf"/>
</dbReference>
<dbReference type="PRINTS" id="PR00503">
    <property type="entry name" value="BROMODOMAIN"/>
</dbReference>
<feature type="domain" description="Bromo" evidence="12">
    <location>
        <begin position="1794"/>
        <end position="1866"/>
    </location>
</feature>
<comment type="caution">
    <text evidence="13">The sequence shown here is derived from an EMBL/GenBank/DDBJ whole genome shotgun (WGS) entry which is preliminary data.</text>
</comment>
<feature type="region of interest" description="Disordered" evidence="11">
    <location>
        <begin position="2315"/>
        <end position="2450"/>
    </location>
</feature>
<evidence type="ECO:0000256" key="10">
    <source>
        <dbReference type="PROSITE-ProRule" id="PRU00035"/>
    </source>
</evidence>
<feature type="compositionally biased region" description="Polar residues" evidence="11">
    <location>
        <begin position="1754"/>
        <end position="1763"/>
    </location>
</feature>
<reference evidence="13 14" key="1">
    <citation type="journal article" date="2018" name="New Phytol.">
        <title>Phylogenomics of Endogonaceae and evolution of mycorrhizas within Mucoromycota.</title>
        <authorList>
            <person name="Chang Y."/>
            <person name="Desiro A."/>
            <person name="Na H."/>
            <person name="Sandor L."/>
            <person name="Lipzen A."/>
            <person name="Clum A."/>
            <person name="Barry K."/>
            <person name="Grigoriev I.V."/>
            <person name="Martin F.M."/>
            <person name="Stajich J.E."/>
            <person name="Smith M.E."/>
            <person name="Bonito G."/>
            <person name="Spatafora J.W."/>
        </authorList>
    </citation>
    <scope>NUCLEOTIDE SEQUENCE [LARGE SCALE GENOMIC DNA]</scope>
    <source>
        <strain evidence="13 14">GMNB39</strain>
    </source>
</reference>
<feature type="region of interest" description="Disordered" evidence="11">
    <location>
        <begin position="1471"/>
        <end position="1492"/>
    </location>
</feature>
<dbReference type="PANTHER" id="PTHR15137:SF9">
    <property type="entry name" value="TRANSCRIPTION INITIATION FACTOR TFIID SUBUNIT 2"/>
    <property type="match status" value="1"/>
</dbReference>
<keyword evidence="7" id="KW-0539">Nucleus</keyword>
<gene>
    <name evidence="13" type="ORF">BC936DRAFT_144128</name>
</gene>
<dbReference type="Gene3D" id="1.10.390.10">
    <property type="entry name" value="Neutral Protease Domain 2"/>
    <property type="match status" value="1"/>
</dbReference>
<protein>
    <recommendedName>
        <fullName evidence="3">Transcription initiation factor TFIID subunit 2</fullName>
    </recommendedName>
    <alternativeName>
        <fullName evidence="9">TBP-associated factor 2</fullName>
    </alternativeName>
</protein>
<evidence type="ECO:0000256" key="3">
    <source>
        <dbReference type="ARBA" id="ARBA00017363"/>
    </source>
</evidence>
<dbReference type="Pfam" id="PF25577">
    <property type="entry name" value="TPR_TAF2_C"/>
    <property type="match status" value="1"/>
</dbReference>
<dbReference type="GO" id="GO:0016251">
    <property type="term" value="F:RNA polymerase II general transcription initiation factor activity"/>
    <property type="evidence" value="ECO:0007669"/>
    <property type="project" value="TreeGrafter"/>
</dbReference>
<dbReference type="InterPro" id="IPR001487">
    <property type="entry name" value="Bromodomain"/>
</dbReference>
<dbReference type="InterPro" id="IPR057991">
    <property type="entry name" value="TPR_TAF2_C"/>
</dbReference>
<evidence type="ECO:0000256" key="2">
    <source>
        <dbReference type="ARBA" id="ARBA00010937"/>
    </source>
</evidence>
<evidence type="ECO:0000256" key="7">
    <source>
        <dbReference type="ARBA" id="ARBA00023242"/>
    </source>
</evidence>
<dbReference type="Pfam" id="PF25316">
    <property type="entry name" value="TAF2_3rd"/>
    <property type="match status" value="1"/>
</dbReference>
<feature type="region of interest" description="Disordered" evidence="11">
    <location>
        <begin position="1616"/>
        <end position="1665"/>
    </location>
</feature>
<feature type="region of interest" description="Disordered" evidence="11">
    <location>
        <begin position="1231"/>
        <end position="1256"/>
    </location>
</feature>
<dbReference type="Gene3D" id="2.60.40.1730">
    <property type="entry name" value="tricorn interacting facor f3 domain"/>
    <property type="match status" value="1"/>
</dbReference>
<comment type="function">
    <text evidence="8">Functions as a component of the DNA-binding general transcription factor complex TFIID. Binding of TFIID to a promoter (with or without TATA element) is the initial step in pre-initiation complex (PIC) formation. TFIID plays a key role in the regulation of gene expression by RNA polymerase II through different activities such as transcription activator interaction, core promoter recognition and selectivity, TFIIA and TFIIB interaction, chromatin modification (histone acetylation by TAF1), facilitation of DNA opening and initiation of transcription.</text>
</comment>
<dbReference type="InterPro" id="IPR042097">
    <property type="entry name" value="Aminopeptidase_N-like_N_sf"/>
</dbReference>
<dbReference type="SUPFAM" id="SSF47370">
    <property type="entry name" value="Bromodomain"/>
    <property type="match status" value="6"/>
</dbReference>
<feature type="compositionally biased region" description="Basic residues" evidence="11">
    <location>
        <begin position="2362"/>
        <end position="2392"/>
    </location>
</feature>
<name>A0A433DM69_9FUNG</name>
<comment type="similarity">
    <text evidence="2">Belongs to the TAF2 family.</text>
</comment>
<feature type="compositionally biased region" description="Acidic residues" evidence="11">
    <location>
        <begin position="2421"/>
        <end position="2430"/>
    </location>
</feature>
<dbReference type="InterPro" id="IPR057345">
    <property type="entry name" value="Ig-like_TAF2"/>
</dbReference>
<feature type="region of interest" description="Disordered" evidence="11">
    <location>
        <begin position="1736"/>
        <end position="1763"/>
    </location>
</feature>
<dbReference type="CDD" id="cd09839">
    <property type="entry name" value="M1_like_TAF2"/>
    <property type="match status" value="1"/>
</dbReference>
<keyword evidence="4" id="KW-0805">Transcription regulation</keyword>
<sequence length="2450" mass="275716">MSVFHEIYSVGLNVSCDFCAKDVCNNDVISKIHQRLADKYKDRPSLSFVCTMQKLEAMKERGYTLSHERFVLEIDQERRRLQGFAELSITPLHDKLTSIKLNCRQCQITKVTLNSIKAKYEYIDPLADLSLPLATTSVSQHQDYRRRYVSALQEGNEGEVEVIVPQGTVMLKQQDEEPINRVTHSDGIILASRPNDIAIPESMPSQTPITNTLPDAVVRYASLTLRIEYYLEDPRAGVMFVEPDPLVAPHRYPHMYTVNQPLPGGARLWLPCIDDISVRCTWEMEFIVPQGLSDVDEKMHDGSISIEEDEATVVICSGELVEQTSHPTDPSKKIVHYVQSVPTPAPFIAFAVGPFEITKFSPLDLTSNQGLEGTGENKEKSLDGVNARHDIFGFCLPGRTEELRNTALFLTKALRFYSQECGTYPFSDFKVVFVEEAWCPAMSSASLAICSTQLLYSPDVIDQAYETRRLLSLALATQWMGIHIVPKIWPDIWLIIGMANFITAIFLKKLLGNNEYRLRLKKDISRCCAMDVGRPPLYNHSLPPIDPDDLEFMELKAPLVLWMLDKRMRKGGGTLGLSRVIPKIMVAQMSGELVHNALSTHWLFKLCRKISGVELKSFIDQWIYHSGCPKFKFRYVFNRKKMVVEITMTQENTNAASGHEYSDVIGMPADETATPLFTGNLTARIHEADGTPYEHILDIQEVSKKFEVQFNTKYKRIRRNTKRFQAKQAAAAAVAAEEDILEGDEGEVAALGVIPVLGLGMPMFENETEREEWRVVEWGQGEDDISGAASATFDWIRLDAEFEWVCVLDFTQPAYMWAAQLTKDRDAVAQYEAIEALKAQPTLTASTSLLRALMDQKCFYRIRMEAAYALAKCATPELEWVGLLQLTKAFQKRFCYQSSASTGHVPEGEIPVLPCIPKPNNFSSLTEYFVQKAIPVAVSQIRDERGQAPLKVKHFLLDLLRYNDNTGNTYSDNYYVSTLISALGHSLISDPRVAKEGADGMEIDDFDSIEILEEAKREIDRYRTLDYLIPTYHNTITVACLQTFTSLMSAGLMQPDFRLYLTHCRYGNFLTVRMTAIDSLFILNGLHNCDLIKYFFSIICQDPCPYMSFYVARGLMKLLGLMMGNRGDRIHKDFVDDLVEEEGKVFAQDAQSIRNVNNLSFQEAVDEVRKELGSNTVLQHCLWNSLNSNPFLDHLIRKFLLRFCEVVYKPIDLGLPRLRFRMPAPAIEVTVEGEPEPESNKPSVVKSLPGKTSSHKAKLNSIPTEVYDSQVIKNDTKLTPVNNMQDDIVKIAKKIVPHSKIKKDVGNDSSISATAFRQQTSSTVTSVASTAFSMSYNESKICRRLLKKLLNHKSSWPFQRPVDENGAPNYYSVIQEPTDLSTIKTKLDNGGYTSANGFYADVRLMFANCYSYNGLGSPVQVEGTTLDAYFEDEWKAEFGQDGEEVNLTIAETPDKDASKVLELHDKLSRSLSGTNENRSLDPPASTPVLISRPTTSNMDLQKCQRILKRLVDDPASYEFMKPVDPVRQCIPHYVEVIKQPMDLGTIGTKLKSGAYSNVEEFDFDVRLVFDNCLRFNQAGTFVYQQGQKMLEIYEQTRNEQITGNEQKGLVNVKEGSTKPKLPAVSKDVQKMRSASPAGDAKDGIQDRGITPDPPRSKNSIQATHPTVSVGKRDTMVLVKDKSHPGVPNEGGIPPMPVKGTMAKEKVLISKDKTIQTVADKPIPTVIRDKIGASIVSREKPSTRPKDAVKPASPNRGNLSSKSIPDVSATFQNATESRIDETSKAKCGKLLDKLVSHQSSQPFQQPVDVVALNIPNYPKIIKRPMDLSTIRKNLDAGKYATIGSFEIDCRQIFWNCFKFNSPDSWVYEQGKALESLFNQLWSAEFGRKDALRADDKRKAQKILQKLIGSDAANIFLEPVDLEEHPRYLEVIEHPIDLRTISEKLESGKYGSFRDLEDDIRLMFENCYTFNAPLTVGNEMGKRLEDLFDTITRELKLRTKKEALATQLPTKPKSTPIVAANITRTSPLKVATVAKAPGPTLPISPAEKMNKALQLITDVKRMDKILKKLMTHRAAAAFNRPVDPITENVPHYLEIITKPMDFSTIDRKLKAGKYKNMANFAADVRLVFANCYKFNSSEHVLSIQASSLESMFDKEIEREYMLIEKDSLSQVSKDDEDSGAVPSNRAKAVPFRSPTTSSVDQRAELKKYEQVLRKFKTHTAYHIFQEPVDAVALGIPQYHTIVERPMDFGTIEKRLRTGTYKRTEDLVRDAAQVFYNCYLFNPSDDWVYKAGQELEKEWMALCTQRGLRSGVPVVRATSTSTPVVETPLPPQEPSTMPRAPGIDVPMAEIDSVLVTDQGEETLTKKRKKEKKDKEKKKRKKHKHRHGHDHGHPRHSSSSQHEGTSSRSISPVTNDILSDGDGPFSDEENQDSEGDPRVVASPSPVKLKLKLNR</sequence>
<evidence type="ECO:0000259" key="12">
    <source>
        <dbReference type="PROSITE" id="PS50014"/>
    </source>
</evidence>
<comment type="subcellular location">
    <subcellularLocation>
        <location evidence="1">Nucleus</location>
    </subcellularLocation>
</comment>
<dbReference type="PANTHER" id="PTHR15137">
    <property type="entry name" value="TRANSCRIPTION INITIATION FACTOR TFIID"/>
    <property type="match status" value="1"/>
</dbReference>
<feature type="compositionally biased region" description="Basic and acidic residues" evidence="11">
    <location>
        <begin position="1736"/>
        <end position="1748"/>
    </location>
</feature>
<evidence type="ECO:0000313" key="13">
    <source>
        <dbReference type="EMBL" id="RUP51964.1"/>
    </source>
</evidence>
<evidence type="ECO:0000256" key="5">
    <source>
        <dbReference type="ARBA" id="ARBA00023117"/>
    </source>
</evidence>
<feature type="compositionally biased region" description="Polar residues" evidence="11">
    <location>
        <begin position="1656"/>
        <end position="1665"/>
    </location>
</feature>
<evidence type="ECO:0000256" key="4">
    <source>
        <dbReference type="ARBA" id="ARBA00023015"/>
    </source>
</evidence>
<dbReference type="GO" id="GO:0006367">
    <property type="term" value="P:transcription initiation at RNA polymerase II promoter"/>
    <property type="evidence" value="ECO:0007669"/>
    <property type="project" value="TreeGrafter"/>
</dbReference>
<dbReference type="SUPFAM" id="SSF63737">
    <property type="entry name" value="Leukotriene A4 hydrolase N-terminal domain"/>
    <property type="match status" value="1"/>
</dbReference>
<dbReference type="InterPro" id="IPR037813">
    <property type="entry name" value="TAF2"/>
</dbReference>
<dbReference type="GO" id="GO:0003682">
    <property type="term" value="F:chromatin binding"/>
    <property type="evidence" value="ECO:0007669"/>
    <property type="project" value="TreeGrafter"/>
</dbReference>
<evidence type="ECO:0000313" key="14">
    <source>
        <dbReference type="Proteomes" id="UP000268093"/>
    </source>
</evidence>
<dbReference type="FunFam" id="1.10.390.10:FF:000011">
    <property type="entry name" value="Transcription initiation factor TFIID subunit"/>
    <property type="match status" value="1"/>
</dbReference>
<dbReference type="GO" id="GO:0005669">
    <property type="term" value="C:transcription factor TFIID complex"/>
    <property type="evidence" value="ECO:0007669"/>
    <property type="project" value="InterPro"/>
</dbReference>
<feature type="compositionally biased region" description="Low complexity" evidence="11">
    <location>
        <begin position="2393"/>
        <end position="2405"/>
    </location>
</feature>
<dbReference type="SMART" id="SM00297">
    <property type="entry name" value="BROMO"/>
    <property type="match status" value="6"/>
</dbReference>
<dbReference type="OrthoDB" id="308861at2759"/>
<keyword evidence="5 10" id="KW-0103">Bromodomain</keyword>
<dbReference type="Proteomes" id="UP000268093">
    <property type="component" value="Unassembled WGS sequence"/>
</dbReference>
<dbReference type="GO" id="GO:0006325">
    <property type="term" value="P:chromatin organization"/>
    <property type="evidence" value="ECO:0007669"/>
    <property type="project" value="UniProtKB-ARBA"/>
</dbReference>
<keyword evidence="6" id="KW-0804">Transcription</keyword>
<dbReference type="GO" id="GO:0000976">
    <property type="term" value="F:transcription cis-regulatory region binding"/>
    <property type="evidence" value="ECO:0007669"/>
    <property type="project" value="TreeGrafter"/>
</dbReference>
<evidence type="ECO:0000256" key="1">
    <source>
        <dbReference type="ARBA" id="ARBA00004123"/>
    </source>
</evidence>
<feature type="region of interest" description="Disordered" evidence="11">
    <location>
        <begin position="2167"/>
        <end position="2191"/>
    </location>
</feature>
<dbReference type="InterPro" id="IPR027268">
    <property type="entry name" value="Peptidase_M4/M1_CTD_sf"/>
</dbReference>
<feature type="domain" description="Bromo" evidence="12">
    <location>
        <begin position="1511"/>
        <end position="1583"/>
    </location>
</feature>
<dbReference type="SUPFAM" id="SSF55486">
    <property type="entry name" value="Metalloproteases ('zincins'), catalytic domain"/>
    <property type="match status" value="1"/>
</dbReference>
<evidence type="ECO:0000256" key="6">
    <source>
        <dbReference type="ARBA" id="ARBA00023163"/>
    </source>
</evidence>
<dbReference type="PROSITE" id="PS50014">
    <property type="entry name" value="BROMODOMAIN_2"/>
    <property type="match status" value="6"/>
</dbReference>
<dbReference type="Gene3D" id="1.20.920.10">
    <property type="entry name" value="Bromodomain-like"/>
    <property type="match status" value="6"/>
</dbReference>
<dbReference type="Pfam" id="PF00439">
    <property type="entry name" value="Bromodomain"/>
    <property type="match status" value="6"/>
</dbReference>
<dbReference type="EMBL" id="RBNI01000304">
    <property type="protein sequence ID" value="RUP51964.1"/>
    <property type="molecule type" value="Genomic_DNA"/>
</dbReference>
<proteinExistence type="inferred from homology"/>
<accession>A0A433DM69</accession>
<feature type="domain" description="Bromo" evidence="12">
    <location>
        <begin position="2214"/>
        <end position="2286"/>
    </location>
</feature>
<organism evidence="13 14">
    <name type="scientific">Jimgerdemannia flammicorona</name>
    <dbReference type="NCBI Taxonomy" id="994334"/>
    <lineage>
        <taxon>Eukaryota</taxon>
        <taxon>Fungi</taxon>
        <taxon>Fungi incertae sedis</taxon>
        <taxon>Mucoromycota</taxon>
        <taxon>Mucoromycotina</taxon>
        <taxon>Endogonomycetes</taxon>
        <taxon>Endogonales</taxon>
        <taxon>Endogonaceae</taxon>
        <taxon>Jimgerdemannia</taxon>
    </lineage>
</organism>
<keyword evidence="14" id="KW-1185">Reference proteome</keyword>
<evidence type="ECO:0000256" key="9">
    <source>
        <dbReference type="ARBA" id="ARBA00076306"/>
    </source>
</evidence>
<feature type="domain" description="Bromo" evidence="12">
    <location>
        <begin position="2068"/>
        <end position="2140"/>
    </location>
</feature>